<feature type="non-terminal residue" evidence="1">
    <location>
        <position position="69"/>
    </location>
</feature>
<gene>
    <name evidence="1" type="ORF">PMAYCL1PPCAC_09668</name>
</gene>
<protein>
    <submittedName>
        <fullName evidence="1">Uncharacterized protein</fullName>
    </submittedName>
</protein>
<keyword evidence="2" id="KW-1185">Reference proteome</keyword>
<proteinExistence type="predicted"/>
<sequence length="69" mass="7530">MPIIIQVNNYISDIIHSFLRSLCSQLAPPTVLRIVVGPVGTVAVVSRTLVPIVESVSTVDKLRRAYGKQ</sequence>
<organism evidence="1 2">
    <name type="scientific">Pristionchus mayeri</name>
    <dbReference type="NCBI Taxonomy" id="1317129"/>
    <lineage>
        <taxon>Eukaryota</taxon>
        <taxon>Metazoa</taxon>
        <taxon>Ecdysozoa</taxon>
        <taxon>Nematoda</taxon>
        <taxon>Chromadorea</taxon>
        <taxon>Rhabditida</taxon>
        <taxon>Rhabditina</taxon>
        <taxon>Diplogasteromorpha</taxon>
        <taxon>Diplogasteroidea</taxon>
        <taxon>Neodiplogasteridae</taxon>
        <taxon>Pristionchus</taxon>
    </lineage>
</organism>
<dbReference type="Proteomes" id="UP001328107">
    <property type="component" value="Unassembled WGS sequence"/>
</dbReference>
<dbReference type="EMBL" id="BTRK01000002">
    <property type="protein sequence ID" value="GMR39473.1"/>
    <property type="molecule type" value="Genomic_DNA"/>
</dbReference>
<accession>A0AAN4ZDZ3</accession>
<evidence type="ECO:0000313" key="1">
    <source>
        <dbReference type="EMBL" id="GMR39473.1"/>
    </source>
</evidence>
<name>A0AAN4ZDZ3_9BILA</name>
<reference evidence="2" key="1">
    <citation type="submission" date="2022-10" db="EMBL/GenBank/DDBJ databases">
        <title>Genome assembly of Pristionchus species.</title>
        <authorList>
            <person name="Yoshida K."/>
            <person name="Sommer R.J."/>
        </authorList>
    </citation>
    <scope>NUCLEOTIDE SEQUENCE [LARGE SCALE GENOMIC DNA]</scope>
    <source>
        <strain evidence="2">RS5460</strain>
    </source>
</reference>
<dbReference type="AlphaFoldDB" id="A0AAN4ZDZ3"/>
<comment type="caution">
    <text evidence="1">The sequence shown here is derived from an EMBL/GenBank/DDBJ whole genome shotgun (WGS) entry which is preliminary data.</text>
</comment>
<evidence type="ECO:0000313" key="2">
    <source>
        <dbReference type="Proteomes" id="UP001328107"/>
    </source>
</evidence>